<evidence type="ECO:0000313" key="5">
    <source>
        <dbReference type="Proteomes" id="UP001652660"/>
    </source>
</evidence>
<sequence>MSSPVPSDLHELPKVENWWGFAILFRWEGFWYRPHTLEAAIAAKSSFQAEDDHVVLASQPKAGTAWLKSLVFCIINSNAMYQDDPLAKTFPHDLIPSIWSPIINSSSSPPKVYHVHRPYRMLPDSIKKIKVYDCIYYSRSQGCAGVIMTLVQASFYKYVQ</sequence>
<name>A0A6P6XEB3_COFAR</name>
<dbReference type="Gene3D" id="3.40.50.300">
    <property type="entry name" value="P-loop containing nucleotide triphosphate hydrolases"/>
    <property type="match status" value="1"/>
</dbReference>
<dbReference type="InterPro" id="IPR000863">
    <property type="entry name" value="Sulfotransferase_dom"/>
</dbReference>
<dbReference type="GeneID" id="113741081"/>
<dbReference type="EC" id="2.8.2.-" evidence="3"/>
<dbReference type="Pfam" id="PF00685">
    <property type="entry name" value="Sulfotransfer_1"/>
    <property type="match status" value="1"/>
</dbReference>
<reference evidence="6" key="2">
    <citation type="submission" date="2025-08" db="UniProtKB">
        <authorList>
            <consortium name="RefSeq"/>
        </authorList>
    </citation>
    <scope>IDENTIFICATION</scope>
    <source>
        <tissue evidence="6">Leaves</tissue>
    </source>
</reference>
<evidence type="ECO:0000256" key="2">
    <source>
        <dbReference type="ARBA" id="ARBA00022679"/>
    </source>
</evidence>
<gene>
    <name evidence="6" type="primary">LOC113741081</name>
</gene>
<dbReference type="OrthoDB" id="205623at2759"/>
<dbReference type="Proteomes" id="UP001652660">
    <property type="component" value="Chromosome 4e"/>
</dbReference>
<evidence type="ECO:0000313" key="6">
    <source>
        <dbReference type="RefSeq" id="XP_027124367.1"/>
    </source>
</evidence>
<proteinExistence type="inferred from homology"/>
<feature type="domain" description="Sulfotransferase" evidence="4">
    <location>
        <begin position="51"/>
        <end position="130"/>
    </location>
</feature>
<protein>
    <recommendedName>
        <fullName evidence="3">Sulfotransferase</fullName>
        <ecNumber evidence="3">2.8.2.-</ecNumber>
    </recommendedName>
</protein>
<keyword evidence="2 3" id="KW-0808">Transferase</keyword>
<keyword evidence="5" id="KW-1185">Reference proteome</keyword>
<accession>A0A6P6XEB3</accession>
<dbReference type="SUPFAM" id="SSF52540">
    <property type="entry name" value="P-loop containing nucleoside triphosphate hydrolases"/>
    <property type="match status" value="1"/>
</dbReference>
<dbReference type="InterPro" id="IPR027417">
    <property type="entry name" value="P-loop_NTPase"/>
</dbReference>
<reference evidence="5" key="1">
    <citation type="journal article" date="2025" name="Foods">
        <title>Unveiling the Microbial Signatures of Arabica Coffee Cherries: Insights into Ripeness Specific Diversity, Functional Traits, and Implications for Quality and Safety.</title>
        <authorList>
            <consortium name="RefSeq"/>
            <person name="Tenea G.N."/>
            <person name="Cifuentes V."/>
            <person name="Reyes P."/>
            <person name="Cevallos-Vallejos M."/>
        </authorList>
    </citation>
    <scope>NUCLEOTIDE SEQUENCE [LARGE SCALE GENOMIC DNA]</scope>
</reference>
<dbReference type="AlphaFoldDB" id="A0A6P6XEB3"/>
<evidence type="ECO:0000256" key="1">
    <source>
        <dbReference type="ARBA" id="ARBA00005771"/>
    </source>
</evidence>
<dbReference type="GO" id="GO:0008146">
    <property type="term" value="F:sulfotransferase activity"/>
    <property type="evidence" value="ECO:0007669"/>
    <property type="project" value="InterPro"/>
</dbReference>
<evidence type="ECO:0000256" key="3">
    <source>
        <dbReference type="RuleBase" id="RU361155"/>
    </source>
</evidence>
<dbReference type="RefSeq" id="XP_027124367.1">
    <property type="nucleotide sequence ID" value="XM_027268566.1"/>
</dbReference>
<dbReference type="PANTHER" id="PTHR11783">
    <property type="entry name" value="SULFOTRANSFERASE SULT"/>
    <property type="match status" value="1"/>
</dbReference>
<comment type="similarity">
    <text evidence="1 3">Belongs to the sulfotransferase 1 family.</text>
</comment>
<organism evidence="5 6">
    <name type="scientific">Coffea arabica</name>
    <name type="common">Arabian coffee</name>
    <dbReference type="NCBI Taxonomy" id="13443"/>
    <lineage>
        <taxon>Eukaryota</taxon>
        <taxon>Viridiplantae</taxon>
        <taxon>Streptophyta</taxon>
        <taxon>Embryophyta</taxon>
        <taxon>Tracheophyta</taxon>
        <taxon>Spermatophyta</taxon>
        <taxon>Magnoliopsida</taxon>
        <taxon>eudicotyledons</taxon>
        <taxon>Gunneridae</taxon>
        <taxon>Pentapetalae</taxon>
        <taxon>asterids</taxon>
        <taxon>lamiids</taxon>
        <taxon>Gentianales</taxon>
        <taxon>Rubiaceae</taxon>
        <taxon>Ixoroideae</taxon>
        <taxon>Gardenieae complex</taxon>
        <taxon>Bertiereae - Coffeeae clade</taxon>
        <taxon>Coffeeae</taxon>
        <taxon>Coffea</taxon>
    </lineage>
</organism>
<evidence type="ECO:0000259" key="4">
    <source>
        <dbReference type="Pfam" id="PF00685"/>
    </source>
</evidence>